<protein>
    <submittedName>
        <fullName evidence="1">Uncharacterized protein</fullName>
    </submittedName>
</protein>
<dbReference type="HOGENOM" id="CLU_768900_0_0_10"/>
<evidence type="ECO:0000313" key="2">
    <source>
        <dbReference type="Proteomes" id="UP000001601"/>
    </source>
</evidence>
<proteinExistence type="predicted"/>
<dbReference type="eggNOG" id="ENOG5032WA5">
    <property type="taxonomic scope" value="Bacteria"/>
</dbReference>
<gene>
    <name evidence="1" type="ORF">MED217_12034</name>
</gene>
<name>A3XLJ4_LEEBM</name>
<dbReference type="RefSeq" id="WP_009780773.1">
    <property type="nucleotide sequence ID" value="NZ_CH672395.1"/>
</dbReference>
<organism evidence="1 2">
    <name type="scientific">Leeuwenhoekiella blandensis (strain CECT 7118 / CCUG 51940 / KCTC 22103 / MED217)</name>
    <name type="common">Flavobacterium sp. (strain MED217)</name>
    <dbReference type="NCBI Taxonomy" id="398720"/>
    <lineage>
        <taxon>Bacteria</taxon>
        <taxon>Pseudomonadati</taxon>
        <taxon>Bacteroidota</taxon>
        <taxon>Flavobacteriia</taxon>
        <taxon>Flavobacteriales</taxon>
        <taxon>Flavobacteriaceae</taxon>
        <taxon>Leeuwenhoekiella</taxon>
    </lineage>
</organism>
<evidence type="ECO:0000313" key="1">
    <source>
        <dbReference type="EMBL" id="EAQ49584.1"/>
    </source>
</evidence>
<accession>A3XLJ4</accession>
<keyword evidence="2" id="KW-1185">Reference proteome</keyword>
<comment type="caution">
    <text evidence="1">The sequence shown here is derived from an EMBL/GenBank/DDBJ whole genome shotgun (WGS) entry which is preliminary data.</text>
</comment>
<dbReference type="InterPro" id="IPR058915">
    <property type="entry name" value="AcrVA2-like"/>
</dbReference>
<sequence>MSNEYLEYYPNKLAKDFKFEKHLKNEKRFKEYCRGKEVPYYKDEGNWGTKLDLGNVPENEAVKRAFLLQEFRIWKDWKNLGRNIFSFSENISKLLKKTDVLDIDISLIKLPYQNFYIDLSSAKIPLEENSSEFIEGAFIRDEHDDGDNGETFERAINIDFVSKDYIDKYWIINKHLDWDMERGFHSLLLFLDRKDNLTTIEDAIKFDKQAFVGEYTFDDREDDTKIDLYLIHKQFVDRTINFIINCLLYLTTKEADIEEKYPKDLPTYLKSKLAKANTKRKKEVVKDEIYRNGFTKIKYVGQNIKLTHSNNGSNGDVATHWRRGHWRNQKFGQNLSESKLVWILPTIVNKEKGEPKKGHIYKIE</sequence>
<dbReference type="Proteomes" id="UP000001601">
    <property type="component" value="Unassembled WGS sequence"/>
</dbReference>
<dbReference type="OrthoDB" id="7990367at2"/>
<reference evidence="1 2" key="1">
    <citation type="journal article" date="2007" name="Nature">
        <title>Light stimulates growth of proteorhodopsin-containing marine Flavobacteria.</title>
        <authorList>
            <person name="Gomez-Consarnau L."/>
            <person name="Gonzalez J.M."/>
            <person name="Coll-Llado M."/>
            <person name="Gourdon P."/>
            <person name="Pascher T."/>
            <person name="Neutze R."/>
            <person name="Pedros-Alio C."/>
            <person name="Pinhassi J."/>
        </authorList>
    </citation>
    <scope>NUCLEOTIDE SEQUENCE [LARGE SCALE GENOMIC DNA]</scope>
    <source>
        <strain evidence="1 2">MED217</strain>
    </source>
</reference>
<dbReference type="AlphaFoldDB" id="A3XLJ4"/>
<dbReference type="EMBL" id="AANC01000004">
    <property type="protein sequence ID" value="EAQ49584.1"/>
    <property type="molecule type" value="Genomic_DNA"/>
</dbReference>
<dbReference type="Pfam" id="PF26125">
    <property type="entry name" value="AcrVA2-like"/>
    <property type="match status" value="1"/>
</dbReference>